<dbReference type="Proteomes" id="UP001165205">
    <property type="component" value="Unassembled WGS sequence"/>
</dbReference>
<organism evidence="2 3">
    <name type="scientific">Aspergillus oryzae</name>
    <name type="common">Yellow koji mold</name>
    <dbReference type="NCBI Taxonomy" id="5062"/>
    <lineage>
        <taxon>Eukaryota</taxon>
        <taxon>Fungi</taxon>
        <taxon>Dikarya</taxon>
        <taxon>Ascomycota</taxon>
        <taxon>Pezizomycotina</taxon>
        <taxon>Eurotiomycetes</taxon>
        <taxon>Eurotiomycetidae</taxon>
        <taxon>Eurotiales</taxon>
        <taxon>Aspergillaceae</taxon>
        <taxon>Aspergillus</taxon>
        <taxon>Aspergillus subgen. Circumdati</taxon>
    </lineage>
</organism>
<proteinExistence type="predicted"/>
<dbReference type="AlphaFoldDB" id="A0AAN4YQ48"/>
<dbReference type="EMBL" id="BSYA01000103">
    <property type="protein sequence ID" value="GMG32588.1"/>
    <property type="molecule type" value="Genomic_DNA"/>
</dbReference>
<dbReference type="PANTHER" id="PTHR33119">
    <property type="entry name" value="IFI3P"/>
    <property type="match status" value="1"/>
</dbReference>
<accession>A0AAN4YQ48</accession>
<evidence type="ECO:0000313" key="3">
    <source>
        <dbReference type="Proteomes" id="UP001165205"/>
    </source>
</evidence>
<dbReference type="InterPro" id="IPR049192">
    <property type="entry name" value="DUF4246_C"/>
</dbReference>
<evidence type="ECO:0000259" key="1">
    <source>
        <dbReference type="Pfam" id="PF14033"/>
    </source>
</evidence>
<evidence type="ECO:0000313" key="2">
    <source>
        <dbReference type="EMBL" id="GMG32588.1"/>
    </source>
</evidence>
<name>A0AAN4YQ48_ASPOZ</name>
<dbReference type="InterPro" id="IPR025340">
    <property type="entry name" value="DUF4246"/>
</dbReference>
<dbReference type="PANTHER" id="PTHR33119:SF1">
    <property type="entry name" value="FE2OG DIOXYGENASE DOMAIN-CONTAINING PROTEIN"/>
    <property type="match status" value="1"/>
</dbReference>
<gene>
    <name evidence="2" type="ORF">Aory04_000828900</name>
</gene>
<dbReference type="Pfam" id="PF14033">
    <property type="entry name" value="DUF4246"/>
    <property type="match status" value="1"/>
</dbReference>
<feature type="domain" description="DUF4246" evidence="1">
    <location>
        <begin position="2"/>
        <end position="68"/>
    </location>
</feature>
<reference evidence="2" key="1">
    <citation type="submission" date="2023-04" db="EMBL/GenBank/DDBJ databases">
        <title>Aspergillus oryzae NBRC 4228.</title>
        <authorList>
            <person name="Ichikawa N."/>
            <person name="Sato H."/>
            <person name="Tonouchi N."/>
        </authorList>
    </citation>
    <scope>NUCLEOTIDE SEQUENCE</scope>
    <source>
        <strain evidence="2">NBRC 4228</strain>
    </source>
</reference>
<sequence>MLGSVLTKPGRLLAFPNALQHRVQSFKLADATKSGHRKILAIFLVDPYIRILSTANVPPQRKDWWTEEVRKVPPLRSLPLELFNMIIDEVRDFPLSLEEAVEVREALMDERGALIDDANDAIEEVCHNLH</sequence>
<comment type="caution">
    <text evidence="2">The sequence shown here is derived from an EMBL/GenBank/DDBJ whole genome shotgun (WGS) entry which is preliminary data.</text>
</comment>
<protein>
    <submittedName>
        <fullName evidence="2">Unnamed protein product</fullName>
    </submittedName>
</protein>